<dbReference type="AlphaFoldDB" id="A0AAD2CTD5"/>
<feature type="compositionally biased region" description="Basic and acidic residues" evidence="1">
    <location>
        <begin position="109"/>
        <end position="134"/>
    </location>
</feature>
<name>A0AAD2CTD5_9STRA</name>
<evidence type="ECO:0000313" key="2">
    <source>
        <dbReference type="EMBL" id="CAJ1945331.1"/>
    </source>
</evidence>
<proteinExistence type="predicted"/>
<dbReference type="EMBL" id="CAKOGP040001358">
    <property type="protein sequence ID" value="CAJ1945331.1"/>
    <property type="molecule type" value="Genomic_DNA"/>
</dbReference>
<keyword evidence="3" id="KW-1185">Reference proteome</keyword>
<dbReference type="Proteomes" id="UP001295423">
    <property type="component" value="Unassembled WGS sequence"/>
</dbReference>
<feature type="compositionally biased region" description="Low complexity" evidence="1">
    <location>
        <begin position="136"/>
        <end position="145"/>
    </location>
</feature>
<evidence type="ECO:0000313" key="3">
    <source>
        <dbReference type="Proteomes" id="UP001295423"/>
    </source>
</evidence>
<sequence>MTKVGSNIEKFNLYVSEQFENLAHYGEESKDVLIHLFEGYKAASNKSFVSYIGRKEEKHEDNSKPINEARLMQDAKNYYKNCVHDQTWNCPDENQQAILLLKAEFKQIENSKRSESGKKKDNDKKSGGGKHEGTGKNNSKQKSSNVSAWKTTAPKAEDKLKAKYVNGDSKP</sequence>
<reference evidence="2" key="1">
    <citation type="submission" date="2023-08" db="EMBL/GenBank/DDBJ databases">
        <authorList>
            <person name="Audoor S."/>
            <person name="Bilcke G."/>
        </authorList>
    </citation>
    <scope>NUCLEOTIDE SEQUENCE</scope>
</reference>
<protein>
    <submittedName>
        <fullName evidence="2">Uncharacterized protein</fullName>
    </submittedName>
</protein>
<organism evidence="2 3">
    <name type="scientific">Cylindrotheca closterium</name>
    <dbReference type="NCBI Taxonomy" id="2856"/>
    <lineage>
        <taxon>Eukaryota</taxon>
        <taxon>Sar</taxon>
        <taxon>Stramenopiles</taxon>
        <taxon>Ochrophyta</taxon>
        <taxon>Bacillariophyta</taxon>
        <taxon>Bacillariophyceae</taxon>
        <taxon>Bacillariophycidae</taxon>
        <taxon>Bacillariales</taxon>
        <taxon>Bacillariaceae</taxon>
        <taxon>Cylindrotheca</taxon>
    </lineage>
</organism>
<feature type="region of interest" description="Disordered" evidence="1">
    <location>
        <begin position="109"/>
        <end position="171"/>
    </location>
</feature>
<gene>
    <name evidence="2" type="ORF">CYCCA115_LOCUS9477</name>
</gene>
<comment type="caution">
    <text evidence="2">The sequence shown here is derived from an EMBL/GenBank/DDBJ whole genome shotgun (WGS) entry which is preliminary data.</text>
</comment>
<accession>A0AAD2CTD5</accession>
<evidence type="ECO:0000256" key="1">
    <source>
        <dbReference type="SAM" id="MobiDB-lite"/>
    </source>
</evidence>